<proteinExistence type="predicted"/>
<keyword evidence="3" id="KW-0645">Protease</keyword>
<dbReference type="PANTHER" id="PTHR22946:SF9">
    <property type="entry name" value="POLYKETIDE TRANSFERASE AF380"/>
    <property type="match status" value="1"/>
</dbReference>
<dbReference type="Pfam" id="PF00326">
    <property type="entry name" value="Peptidase_S9"/>
    <property type="match status" value="1"/>
</dbReference>
<accession>A0A917E407</accession>
<evidence type="ECO:0000256" key="1">
    <source>
        <dbReference type="ARBA" id="ARBA00022801"/>
    </source>
</evidence>
<evidence type="ECO:0000313" key="4">
    <source>
        <dbReference type="Proteomes" id="UP000644699"/>
    </source>
</evidence>
<organism evidence="3 4">
    <name type="scientific">Aureimonas endophytica</name>
    <dbReference type="NCBI Taxonomy" id="2027858"/>
    <lineage>
        <taxon>Bacteria</taxon>
        <taxon>Pseudomonadati</taxon>
        <taxon>Pseudomonadota</taxon>
        <taxon>Alphaproteobacteria</taxon>
        <taxon>Hyphomicrobiales</taxon>
        <taxon>Aurantimonadaceae</taxon>
        <taxon>Aureimonas</taxon>
    </lineage>
</organism>
<dbReference type="GO" id="GO:0052689">
    <property type="term" value="F:carboxylic ester hydrolase activity"/>
    <property type="evidence" value="ECO:0007669"/>
    <property type="project" value="UniProtKB-ARBA"/>
</dbReference>
<feature type="domain" description="Peptidase S9 prolyl oligopeptidase catalytic" evidence="2">
    <location>
        <begin position="153"/>
        <end position="257"/>
    </location>
</feature>
<reference evidence="3" key="2">
    <citation type="submission" date="2020-09" db="EMBL/GenBank/DDBJ databases">
        <authorList>
            <person name="Sun Q."/>
            <person name="Zhou Y."/>
        </authorList>
    </citation>
    <scope>NUCLEOTIDE SEQUENCE</scope>
    <source>
        <strain evidence="3">CGMCC 1.15367</strain>
    </source>
</reference>
<dbReference type="EMBL" id="BMIQ01000002">
    <property type="protein sequence ID" value="GGD99331.1"/>
    <property type="molecule type" value="Genomic_DNA"/>
</dbReference>
<dbReference type="InterPro" id="IPR029058">
    <property type="entry name" value="AB_hydrolase_fold"/>
</dbReference>
<evidence type="ECO:0000313" key="3">
    <source>
        <dbReference type="EMBL" id="GGD99331.1"/>
    </source>
</evidence>
<dbReference type="Gene3D" id="3.40.50.1820">
    <property type="entry name" value="alpha/beta hydrolase"/>
    <property type="match status" value="1"/>
</dbReference>
<dbReference type="AlphaFoldDB" id="A0A917E407"/>
<sequence length="302" mass="32136">MGLDRRMVLAGLAFGAAPRLAFGAEPAPARQPYPDDAAPPLFAEDYAAARRGFATHLLRRGPAPDEGESLDAPPGARRIRYRSDGLDLTAWLSEPVPAGETRPAILFLHGGNALWHGHWDLTKPYRDQGFVALMPALRAENGQPGAFSGFYDETADVLAAAAALRAVPGVDTSRLFLAGHSVGGTLTLLAALASPLFRAAAAFSPNPDARAFFGRFAEDIRFDTADPREFEMRSAVCYAGSFKCPVLMLHGSKELRTENAIRLTAERATAAGRKVRHGIVAGDHTSAIPGETAESLAFFGGI</sequence>
<protein>
    <submittedName>
        <fullName evidence="3">Aminopeptidase</fullName>
    </submittedName>
</protein>
<gene>
    <name evidence="3" type="ORF">GCM10011390_17650</name>
</gene>
<dbReference type="GO" id="GO:0004177">
    <property type="term" value="F:aminopeptidase activity"/>
    <property type="evidence" value="ECO:0007669"/>
    <property type="project" value="UniProtKB-KW"/>
</dbReference>
<dbReference type="GO" id="GO:0008236">
    <property type="term" value="F:serine-type peptidase activity"/>
    <property type="evidence" value="ECO:0007669"/>
    <property type="project" value="InterPro"/>
</dbReference>
<keyword evidence="4" id="KW-1185">Reference proteome</keyword>
<dbReference type="PANTHER" id="PTHR22946">
    <property type="entry name" value="DIENELACTONE HYDROLASE DOMAIN-CONTAINING PROTEIN-RELATED"/>
    <property type="match status" value="1"/>
</dbReference>
<dbReference type="Proteomes" id="UP000644699">
    <property type="component" value="Unassembled WGS sequence"/>
</dbReference>
<dbReference type="SUPFAM" id="SSF53474">
    <property type="entry name" value="alpha/beta-Hydrolases"/>
    <property type="match status" value="1"/>
</dbReference>
<keyword evidence="1" id="KW-0378">Hydrolase</keyword>
<evidence type="ECO:0000259" key="2">
    <source>
        <dbReference type="Pfam" id="PF00326"/>
    </source>
</evidence>
<name>A0A917E407_9HYPH</name>
<dbReference type="InterPro" id="IPR001375">
    <property type="entry name" value="Peptidase_S9_cat"/>
</dbReference>
<dbReference type="GO" id="GO:0006508">
    <property type="term" value="P:proteolysis"/>
    <property type="evidence" value="ECO:0007669"/>
    <property type="project" value="InterPro"/>
</dbReference>
<dbReference type="InterPro" id="IPR050261">
    <property type="entry name" value="FrsA_esterase"/>
</dbReference>
<comment type="caution">
    <text evidence="3">The sequence shown here is derived from an EMBL/GenBank/DDBJ whole genome shotgun (WGS) entry which is preliminary data.</text>
</comment>
<reference evidence="3" key="1">
    <citation type="journal article" date="2014" name="Int. J. Syst. Evol. Microbiol.">
        <title>Complete genome sequence of Corynebacterium casei LMG S-19264T (=DSM 44701T), isolated from a smear-ripened cheese.</title>
        <authorList>
            <consortium name="US DOE Joint Genome Institute (JGI-PGF)"/>
            <person name="Walter F."/>
            <person name="Albersmeier A."/>
            <person name="Kalinowski J."/>
            <person name="Ruckert C."/>
        </authorList>
    </citation>
    <scope>NUCLEOTIDE SEQUENCE</scope>
    <source>
        <strain evidence="3">CGMCC 1.15367</strain>
    </source>
</reference>
<keyword evidence="3" id="KW-0031">Aminopeptidase</keyword>